<comment type="pathway">
    <text evidence="2 10">Amino-acid biosynthesis; L-tryptophan biosynthesis; L-tryptophan from chorismate: step 3/5.</text>
</comment>
<dbReference type="PANTHER" id="PTHR42894:SF1">
    <property type="entry name" value="N-(5'-PHOSPHORIBOSYL)ANTHRANILATE ISOMERASE"/>
    <property type="match status" value="1"/>
</dbReference>
<dbReference type="InterPro" id="IPR001240">
    <property type="entry name" value="PRAI_dom"/>
</dbReference>
<evidence type="ECO:0000256" key="8">
    <source>
        <dbReference type="ARBA" id="ARBA00023141"/>
    </source>
</evidence>
<dbReference type="SUPFAM" id="SSF51366">
    <property type="entry name" value="Ribulose-phoshate binding barrel"/>
    <property type="match status" value="1"/>
</dbReference>
<reference evidence="12 13" key="1">
    <citation type="journal article" date="2016" name="Nat. Commun.">
        <title>Thousands of microbial genomes shed light on interconnected biogeochemical processes in an aquifer system.</title>
        <authorList>
            <person name="Anantharaman K."/>
            <person name="Brown C.T."/>
            <person name="Hug L.A."/>
            <person name="Sharon I."/>
            <person name="Castelle C.J."/>
            <person name="Probst A.J."/>
            <person name="Thomas B.C."/>
            <person name="Singh A."/>
            <person name="Wilkins M.J."/>
            <person name="Karaoz U."/>
            <person name="Brodie E.L."/>
            <person name="Williams K.H."/>
            <person name="Hubbard S.S."/>
            <person name="Banfield J.F."/>
        </authorList>
    </citation>
    <scope>NUCLEOTIDE SEQUENCE [LARGE SCALE GENOMIC DNA]</scope>
    <source>
        <strain evidence="13">RIFCSPLOWO2_12_FULL_64_10</strain>
    </source>
</reference>
<dbReference type="GO" id="GO:0000162">
    <property type="term" value="P:L-tryptophan biosynthetic process"/>
    <property type="evidence" value="ECO:0007669"/>
    <property type="project" value="UniProtKB-UniRule"/>
</dbReference>
<evidence type="ECO:0000313" key="13">
    <source>
        <dbReference type="Proteomes" id="UP000178606"/>
    </source>
</evidence>
<dbReference type="InterPro" id="IPR044643">
    <property type="entry name" value="TrpF_fam"/>
</dbReference>
<evidence type="ECO:0000256" key="10">
    <source>
        <dbReference type="HAMAP-Rule" id="MF_00135"/>
    </source>
</evidence>
<dbReference type="Gene3D" id="3.20.20.70">
    <property type="entry name" value="Aldolase class I"/>
    <property type="match status" value="1"/>
</dbReference>
<proteinExistence type="inferred from homology"/>
<dbReference type="Proteomes" id="UP000178606">
    <property type="component" value="Unassembled WGS sequence"/>
</dbReference>
<evidence type="ECO:0000256" key="7">
    <source>
        <dbReference type="ARBA" id="ARBA00022822"/>
    </source>
</evidence>
<keyword evidence="7 10" id="KW-0822">Tryptophan biosynthesis</keyword>
<evidence type="ECO:0000256" key="2">
    <source>
        <dbReference type="ARBA" id="ARBA00004664"/>
    </source>
</evidence>
<comment type="catalytic activity">
    <reaction evidence="1 10">
        <text>N-(5-phospho-beta-D-ribosyl)anthranilate = 1-(2-carboxyphenylamino)-1-deoxy-D-ribulose 5-phosphate</text>
        <dbReference type="Rhea" id="RHEA:21540"/>
        <dbReference type="ChEBI" id="CHEBI:18277"/>
        <dbReference type="ChEBI" id="CHEBI:58613"/>
        <dbReference type="EC" id="5.3.1.24"/>
    </reaction>
</comment>
<accession>A0A1F6CKZ7</accession>
<protein>
    <recommendedName>
        <fullName evidence="5 10">N-(5'-phosphoribosyl)anthranilate isomerase</fullName>
        <shortName evidence="10">PRAI</shortName>
        <ecNumber evidence="4 10">5.3.1.24</ecNumber>
    </recommendedName>
</protein>
<keyword evidence="6 10" id="KW-0028">Amino-acid biosynthesis</keyword>
<organism evidence="12 13">
    <name type="scientific">Handelsmanbacteria sp. (strain RIFCSPLOWO2_12_FULL_64_10)</name>
    <dbReference type="NCBI Taxonomy" id="1817868"/>
    <lineage>
        <taxon>Bacteria</taxon>
        <taxon>Candidatus Handelsmaniibacteriota</taxon>
    </lineage>
</organism>
<evidence type="ECO:0000256" key="3">
    <source>
        <dbReference type="ARBA" id="ARBA00007571"/>
    </source>
</evidence>
<evidence type="ECO:0000259" key="11">
    <source>
        <dbReference type="Pfam" id="PF00697"/>
    </source>
</evidence>
<name>A0A1F6CKZ7_HANXR</name>
<dbReference type="PANTHER" id="PTHR42894">
    <property type="entry name" value="N-(5'-PHOSPHORIBOSYL)ANTHRANILATE ISOMERASE"/>
    <property type="match status" value="1"/>
</dbReference>
<dbReference type="EC" id="5.3.1.24" evidence="4 10"/>
<dbReference type="AlphaFoldDB" id="A0A1F6CKZ7"/>
<dbReference type="InterPro" id="IPR013785">
    <property type="entry name" value="Aldolase_TIM"/>
</dbReference>
<feature type="domain" description="N-(5'phosphoribosyl) anthranilate isomerase (PRAI)" evidence="11">
    <location>
        <begin position="4"/>
        <end position="199"/>
    </location>
</feature>
<dbReference type="HAMAP" id="MF_00135">
    <property type="entry name" value="PRAI"/>
    <property type="match status" value="1"/>
</dbReference>
<dbReference type="NCBIfam" id="NF002298">
    <property type="entry name" value="PRK01222.1-4"/>
    <property type="match status" value="1"/>
</dbReference>
<dbReference type="InterPro" id="IPR011060">
    <property type="entry name" value="RibuloseP-bd_barrel"/>
</dbReference>
<dbReference type="CDD" id="cd00405">
    <property type="entry name" value="PRAI"/>
    <property type="match status" value="1"/>
</dbReference>
<evidence type="ECO:0000256" key="1">
    <source>
        <dbReference type="ARBA" id="ARBA00001164"/>
    </source>
</evidence>
<sequence length="208" mass="22399">MVRVKICRTTTLEDALWAVECGADAVGFIFYPKAAPYIPPECAAEVVRGLPPFVTPVGVFVDEPPDRVAGVAGMVGLRAVQLHGDESPEYCRRFPGLRVIKAFRVGEGFDVKRLAAYQADAFLLDAYDPNLRGGTGRTFNWEVAVEAKRHGRIILSGGLNPDNVAEAVAKVRPYAVDVGSGVEKAPGRKDREKVGAFIRAARGSEGQS</sequence>
<evidence type="ECO:0000256" key="9">
    <source>
        <dbReference type="ARBA" id="ARBA00023235"/>
    </source>
</evidence>
<evidence type="ECO:0000256" key="4">
    <source>
        <dbReference type="ARBA" id="ARBA00012572"/>
    </source>
</evidence>
<keyword evidence="8 10" id="KW-0057">Aromatic amino acid biosynthesis</keyword>
<evidence type="ECO:0000256" key="5">
    <source>
        <dbReference type="ARBA" id="ARBA00022272"/>
    </source>
</evidence>
<dbReference type="GO" id="GO:0004640">
    <property type="term" value="F:phosphoribosylanthranilate isomerase activity"/>
    <property type="evidence" value="ECO:0007669"/>
    <property type="project" value="UniProtKB-UniRule"/>
</dbReference>
<gene>
    <name evidence="10" type="primary">trpF</name>
    <name evidence="12" type="ORF">A3F84_08855</name>
</gene>
<dbReference type="EMBL" id="MFKF01000218">
    <property type="protein sequence ID" value="OGG49926.1"/>
    <property type="molecule type" value="Genomic_DNA"/>
</dbReference>
<dbReference type="UniPathway" id="UPA00035">
    <property type="reaction ID" value="UER00042"/>
</dbReference>
<comment type="caution">
    <text evidence="12">The sequence shown here is derived from an EMBL/GenBank/DDBJ whole genome shotgun (WGS) entry which is preliminary data.</text>
</comment>
<comment type="similarity">
    <text evidence="3 10">Belongs to the TrpF family.</text>
</comment>
<dbReference type="FunFam" id="3.20.20.70:FF:000075">
    <property type="entry name" value="Tryptophan biosynthesis protein TRP1"/>
    <property type="match status" value="1"/>
</dbReference>
<keyword evidence="9 10" id="KW-0413">Isomerase</keyword>
<dbReference type="Pfam" id="PF00697">
    <property type="entry name" value="PRAI"/>
    <property type="match status" value="1"/>
</dbReference>
<evidence type="ECO:0000256" key="6">
    <source>
        <dbReference type="ARBA" id="ARBA00022605"/>
    </source>
</evidence>
<evidence type="ECO:0000313" key="12">
    <source>
        <dbReference type="EMBL" id="OGG49926.1"/>
    </source>
</evidence>